<evidence type="ECO:0000256" key="1">
    <source>
        <dbReference type="SAM" id="Phobius"/>
    </source>
</evidence>
<organism evidence="2 3">
    <name type="scientific">Reticulomyxa filosa</name>
    <dbReference type="NCBI Taxonomy" id="46433"/>
    <lineage>
        <taxon>Eukaryota</taxon>
        <taxon>Sar</taxon>
        <taxon>Rhizaria</taxon>
        <taxon>Retaria</taxon>
        <taxon>Foraminifera</taxon>
        <taxon>Monothalamids</taxon>
        <taxon>Reticulomyxidae</taxon>
        <taxon>Reticulomyxa</taxon>
    </lineage>
</organism>
<dbReference type="OrthoDB" id="1930760at2759"/>
<feature type="transmembrane region" description="Helical" evidence="1">
    <location>
        <begin position="97"/>
        <end position="120"/>
    </location>
</feature>
<comment type="caution">
    <text evidence="2">The sequence shown here is derived from an EMBL/GenBank/DDBJ whole genome shotgun (WGS) entry which is preliminary data.</text>
</comment>
<accession>X6PAG0</accession>
<proteinExistence type="predicted"/>
<reference evidence="2 3" key="1">
    <citation type="journal article" date="2013" name="Curr. Biol.">
        <title>The Genome of the Foraminiferan Reticulomyxa filosa.</title>
        <authorList>
            <person name="Glockner G."/>
            <person name="Hulsmann N."/>
            <person name="Schleicher M."/>
            <person name="Noegel A.A."/>
            <person name="Eichinger L."/>
            <person name="Gallinger C."/>
            <person name="Pawlowski J."/>
            <person name="Sierra R."/>
            <person name="Euteneuer U."/>
            <person name="Pillet L."/>
            <person name="Moustafa A."/>
            <person name="Platzer M."/>
            <person name="Groth M."/>
            <person name="Szafranski K."/>
            <person name="Schliwa M."/>
        </authorList>
    </citation>
    <scope>NUCLEOTIDE SEQUENCE [LARGE SCALE GENOMIC DNA]</scope>
</reference>
<name>X6PAG0_RETFI</name>
<keyword evidence="1" id="KW-0472">Membrane</keyword>
<dbReference type="AlphaFoldDB" id="X6PAG0"/>
<gene>
    <name evidence="2" type="ORF">RFI_02023</name>
</gene>
<evidence type="ECO:0000313" key="2">
    <source>
        <dbReference type="EMBL" id="ETO35049.1"/>
    </source>
</evidence>
<keyword evidence="1" id="KW-0812">Transmembrane</keyword>
<evidence type="ECO:0008006" key="4">
    <source>
        <dbReference type="Google" id="ProtNLM"/>
    </source>
</evidence>
<evidence type="ECO:0000313" key="3">
    <source>
        <dbReference type="Proteomes" id="UP000023152"/>
    </source>
</evidence>
<sequence length="176" mass="20954">MINFVNSIQGKAIYVILFEYFNKYIMDETNPASCADKLFQFQQVLHFLSSTILKFFFLSLQTINKSLKLCKKNICLKILQNKTLISQYKEKREKFTLVMRVSSKLFFRFFLLLFSFFFMIETVKRKTDPNHYSSLDSNINVKLGWIEDFDKFVVNYVSSFILSFLKYQSKHSNIIT</sequence>
<keyword evidence="1" id="KW-1133">Transmembrane helix</keyword>
<dbReference type="EMBL" id="ASPP01002001">
    <property type="protein sequence ID" value="ETO35049.1"/>
    <property type="molecule type" value="Genomic_DNA"/>
</dbReference>
<dbReference type="Proteomes" id="UP000023152">
    <property type="component" value="Unassembled WGS sequence"/>
</dbReference>
<protein>
    <recommendedName>
        <fullName evidence="4">Transmembrane protein</fullName>
    </recommendedName>
</protein>
<keyword evidence="3" id="KW-1185">Reference proteome</keyword>